<reference evidence="7 8" key="1">
    <citation type="journal article" date="2011" name="J. Bacteriol.">
        <title>Complete genome sequence of Amycolicicoccus subflavus DQS3-9A1T, an actinomycete isolated from crude oil-polluted soil.</title>
        <authorList>
            <person name="Cai M."/>
            <person name="Chen W.M."/>
            <person name="Nie Y."/>
            <person name="Chi C.Q."/>
            <person name="Wang Y.N."/>
            <person name="Tang Y.Q."/>
            <person name="Li G.Y."/>
            <person name="Wu X.L."/>
        </authorList>
    </citation>
    <scope>NUCLEOTIDE SEQUENCE [LARGE SCALE GENOMIC DNA]</scope>
    <source>
        <strain evidence="8">DSM 45089 / DQS3-9A1</strain>
    </source>
</reference>
<dbReference type="InterPro" id="IPR050482">
    <property type="entry name" value="Sensor_HK_TwoCompSys"/>
</dbReference>
<dbReference type="Proteomes" id="UP000009235">
    <property type="component" value="Chromosome"/>
</dbReference>
<evidence type="ECO:0000256" key="2">
    <source>
        <dbReference type="ARBA" id="ARBA00022777"/>
    </source>
</evidence>
<dbReference type="InterPro" id="IPR011712">
    <property type="entry name" value="Sig_transdc_His_kin_sub3_dim/P"/>
</dbReference>
<dbReference type="PANTHER" id="PTHR24421:SF59">
    <property type="entry name" value="OXYGEN SENSOR HISTIDINE KINASE NREB"/>
    <property type="match status" value="1"/>
</dbReference>
<accession>F6EHH8</accession>
<keyword evidence="1" id="KW-0808">Transferase</keyword>
<keyword evidence="4" id="KW-0472">Membrane</keyword>
<dbReference type="AlphaFoldDB" id="F6EHH8"/>
<evidence type="ECO:0000259" key="6">
    <source>
        <dbReference type="Pfam" id="PF07730"/>
    </source>
</evidence>
<evidence type="ECO:0000256" key="3">
    <source>
        <dbReference type="ARBA" id="ARBA00023012"/>
    </source>
</evidence>
<evidence type="ECO:0000313" key="8">
    <source>
        <dbReference type="Proteomes" id="UP000009235"/>
    </source>
</evidence>
<name>F6EHH8_HOYSD</name>
<dbReference type="HOGENOM" id="CLU_000445_20_15_11"/>
<dbReference type="GO" id="GO:0000155">
    <property type="term" value="F:phosphorelay sensor kinase activity"/>
    <property type="evidence" value="ECO:0007669"/>
    <property type="project" value="InterPro"/>
</dbReference>
<sequence>MDPETWAGIVLLAVVVGLGAPALIGLVDTAIPRLWWVVAFAAMLGAALAAFAFEHRTGPRHLALGTAVAASWIVVAGAPSLGFLPILLIAMAALSVYTTRLAGTAFIVMLNTLVIGAIAVRYSDSLQEAAIVTGLYLALQAMSVLSSLAITREQQLRRQLTEAHVELRAATALLAESARTSERLRISRDLHDTIGHQLTVLSLELEAARHREGSRAREHVERAQSVARDLLRDVRSTVGELRNGSADLAATLSEIVKDLPGLNISVEVEPAVEVGEDESTALILAVQEIITNTIRHASARELWIEIARDPTGATVLTAADDGRGADSLVLGNGLRGMKERFEEIGGNVRIGGLGAGRGLTITARVPAS</sequence>
<feature type="transmembrane region" description="Helical" evidence="4">
    <location>
        <begin position="34"/>
        <end position="53"/>
    </location>
</feature>
<dbReference type="PANTHER" id="PTHR24421">
    <property type="entry name" value="NITRATE/NITRITE SENSOR PROTEIN NARX-RELATED"/>
    <property type="match status" value="1"/>
</dbReference>
<dbReference type="KEGG" id="asd:AS9A_3906"/>
<dbReference type="InterPro" id="IPR003594">
    <property type="entry name" value="HATPase_dom"/>
</dbReference>
<dbReference type="eggNOG" id="COG4585">
    <property type="taxonomic scope" value="Bacteria"/>
</dbReference>
<dbReference type="Pfam" id="PF02518">
    <property type="entry name" value="HATPase_c"/>
    <property type="match status" value="1"/>
</dbReference>
<keyword evidence="8" id="KW-1185">Reference proteome</keyword>
<feature type="transmembrane region" description="Helical" evidence="4">
    <location>
        <begin position="101"/>
        <end position="123"/>
    </location>
</feature>
<dbReference type="STRING" id="443218.AS9A_3906"/>
<evidence type="ECO:0000256" key="4">
    <source>
        <dbReference type="SAM" id="Phobius"/>
    </source>
</evidence>
<gene>
    <name evidence="7" type="ordered locus">AS9A_3906</name>
</gene>
<dbReference type="Gene3D" id="1.20.5.1930">
    <property type="match status" value="1"/>
</dbReference>
<keyword evidence="3" id="KW-0902">Two-component regulatory system</keyword>
<feature type="transmembrane region" description="Helical" evidence="4">
    <location>
        <begin position="6"/>
        <end position="27"/>
    </location>
</feature>
<dbReference type="SUPFAM" id="SSF55874">
    <property type="entry name" value="ATPase domain of HSP90 chaperone/DNA topoisomerase II/histidine kinase"/>
    <property type="match status" value="1"/>
</dbReference>
<dbReference type="EMBL" id="CP002786">
    <property type="protein sequence ID" value="AEF42342.1"/>
    <property type="molecule type" value="Genomic_DNA"/>
</dbReference>
<organism evidence="7 8">
    <name type="scientific">Hoyosella subflava (strain DSM 45089 / JCM 17490 / NBRC 109087 / DQS3-9A1)</name>
    <name type="common">Amycolicicoccus subflavus</name>
    <dbReference type="NCBI Taxonomy" id="443218"/>
    <lineage>
        <taxon>Bacteria</taxon>
        <taxon>Bacillati</taxon>
        <taxon>Actinomycetota</taxon>
        <taxon>Actinomycetes</taxon>
        <taxon>Mycobacteriales</taxon>
        <taxon>Hoyosellaceae</taxon>
        <taxon>Hoyosella</taxon>
    </lineage>
</organism>
<protein>
    <submittedName>
        <fullName evidence="7">Histidine kinase</fullName>
    </submittedName>
</protein>
<dbReference type="CDD" id="cd16917">
    <property type="entry name" value="HATPase_UhpB-NarQ-NarX-like"/>
    <property type="match status" value="1"/>
</dbReference>
<dbReference type="GO" id="GO:0046983">
    <property type="term" value="F:protein dimerization activity"/>
    <property type="evidence" value="ECO:0007669"/>
    <property type="project" value="InterPro"/>
</dbReference>
<feature type="domain" description="Signal transduction histidine kinase subgroup 3 dimerisation and phosphoacceptor" evidence="6">
    <location>
        <begin position="182"/>
        <end position="244"/>
    </location>
</feature>
<keyword evidence="2 7" id="KW-0418">Kinase</keyword>
<evidence type="ECO:0000256" key="1">
    <source>
        <dbReference type="ARBA" id="ARBA00022679"/>
    </source>
</evidence>
<dbReference type="GO" id="GO:0016020">
    <property type="term" value="C:membrane"/>
    <property type="evidence" value="ECO:0007669"/>
    <property type="project" value="InterPro"/>
</dbReference>
<keyword evidence="4" id="KW-1133">Transmembrane helix</keyword>
<feature type="transmembrane region" description="Helical" evidence="4">
    <location>
        <begin position="129"/>
        <end position="150"/>
    </location>
</feature>
<proteinExistence type="predicted"/>
<keyword evidence="4" id="KW-0812">Transmembrane</keyword>
<feature type="domain" description="Histidine kinase/HSP90-like ATPase" evidence="5">
    <location>
        <begin position="279"/>
        <end position="364"/>
    </location>
</feature>
<dbReference type="Pfam" id="PF07730">
    <property type="entry name" value="HisKA_3"/>
    <property type="match status" value="1"/>
</dbReference>
<dbReference type="InterPro" id="IPR036890">
    <property type="entry name" value="HATPase_C_sf"/>
</dbReference>
<evidence type="ECO:0000313" key="7">
    <source>
        <dbReference type="EMBL" id="AEF42342.1"/>
    </source>
</evidence>
<dbReference type="Gene3D" id="3.30.565.10">
    <property type="entry name" value="Histidine kinase-like ATPase, C-terminal domain"/>
    <property type="match status" value="1"/>
</dbReference>
<evidence type="ECO:0000259" key="5">
    <source>
        <dbReference type="Pfam" id="PF02518"/>
    </source>
</evidence>
<feature type="transmembrane region" description="Helical" evidence="4">
    <location>
        <begin position="73"/>
        <end position="94"/>
    </location>
</feature>